<proteinExistence type="predicted"/>
<evidence type="ECO:0000259" key="1">
    <source>
        <dbReference type="Pfam" id="PF14280"/>
    </source>
</evidence>
<dbReference type="STRING" id="1193051.LEP1GSC017_3975"/>
<dbReference type="AlphaFoldDB" id="A0A4R8MIE7"/>
<dbReference type="GeneID" id="79829241"/>
<dbReference type="InterPro" id="IPR025375">
    <property type="entry name" value="DUF4365"/>
</dbReference>
<keyword evidence="3" id="KW-1185">Reference proteome</keyword>
<comment type="caution">
    <text evidence="2">The sequence shown here is derived from an EMBL/GenBank/DDBJ whole genome shotgun (WGS) entry which is preliminary data.</text>
</comment>
<dbReference type="Proteomes" id="UP000294684">
    <property type="component" value="Unassembled WGS sequence"/>
</dbReference>
<evidence type="ECO:0000313" key="2">
    <source>
        <dbReference type="EMBL" id="TDY66040.1"/>
    </source>
</evidence>
<dbReference type="RefSeq" id="WP_004787818.1">
    <property type="nucleotide sequence ID" value="NZ_SORO01000010.1"/>
</dbReference>
<feature type="domain" description="DUF4365" evidence="1">
    <location>
        <begin position="12"/>
        <end position="167"/>
    </location>
</feature>
<sequence>MNIPANHKKELISIAYITAIAAHENYLVVEFIHDYGVDITLKELDSRVTFDGKKEYFPNGREVDIQIKAIKESRFNSKAGIFKYPLKSKNYNDLFSRQNSKKPLILFLFVLPNEEKEWISLNKEDLMIRKNCYFFIPNNIPINTCKYNKTIEISTSNRLISNTIKNLFDQLL</sequence>
<accession>A0A4R8MIE7</accession>
<reference evidence="2 3" key="1">
    <citation type="submission" date="2019-03" db="EMBL/GenBank/DDBJ databases">
        <title>Genomic Encyclopedia of Archaeal and Bacterial Type Strains, Phase II (KMG-II): from individual species to whole genera.</title>
        <authorList>
            <person name="Goeker M."/>
        </authorList>
    </citation>
    <scope>NUCLEOTIDE SEQUENCE [LARGE SCALE GENOMIC DNA]</scope>
    <source>
        <strain evidence="2 3">DSM 21537</strain>
    </source>
</reference>
<dbReference type="Pfam" id="PF14280">
    <property type="entry name" value="DUF4365"/>
    <property type="match status" value="1"/>
</dbReference>
<protein>
    <submittedName>
        <fullName evidence="2">Uncharacterized protein DUF4365</fullName>
    </submittedName>
</protein>
<gene>
    <name evidence="2" type="ORF">CLV96_4008</name>
</gene>
<name>A0A4R8MIE7_LEPME</name>
<evidence type="ECO:0000313" key="3">
    <source>
        <dbReference type="Proteomes" id="UP000294684"/>
    </source>
</evidence>
<dbReference type="EMBL" id="SORO01000010">
    <property type="protein sequence ID" value="TDY66040.1"/>
    <property type="molecule type" value="Genomic_DNA"/>
</dbReference>
<organism evidence="2 3">
    <name type="scientific">Leptospira meyeri</name>
    <dbReference type="NCBI Taxonomy" id="29508"/>
    <lineage>
        <taxon>Bacteria</taxon>
        <taxon>Pseudomonadati</taxon>
        <taxon>Spirochaetota</taxon>
        <taxon>Spirochaetia</taxon>
        <taxon>Leptospirales</taxon>
        <taxon>Leptospiraceae</taxon>
        <taxon>Leptospira</taxon>
    </lineage>
</organism>
<dbReference type="OrthoDB" id="516854at2"/>